<dbReference type="InterPro" id="IPR008799">
    <property type="entry name" value="Pseudomon_AvrD"/>
</dbReference>
<evidence type="ECO:0000313" key="1">
    <source>
        <dbReference type="EMBL" id="GAA1867687.1"/>
    </source>
</evidence>
<organism evidence="1 2">
    <name type="scientific">Myceligenerans crystallogenes</name>
    <dbReference type="NCBI Taxonomy" id="316335"/>
    <lineage>
        <taxon>Bacteria</taxon>
        <taxon>Bacillati</taxon>
        <taxon>Actinomycetota</taxon>
        <taxon>Actinomycetes</taxon>
        <taxon>Micrococcales</taxon>
        <taxon>Promicromonosporaceae</taxon>
        <taxon>Myceligenerans</taxon>
    </lineage>
</organism>
<evidence type="ECO:0000313" key="2">
    <source>
        <dbReference type="Proteomes" id="UP001501094"/>
    </source>
</evidence>
<name>A0ABN2NH40_9MICO</name>
<accession>A0ABN2NH40</accession>
<dbReference type="RefSeq" id="WP_344103839.1">
    <property type="nucleotide sequence ID" value="NZ_BAAANL010000005.1"/>
</dbReference>
<gene>
    <name evidence="1" type="ORF">GCM10009751_27560</name>
</gene>
<dbReference type="Proteomes" id="UP001501094">
    <property type="component" value="Unassembled WGS sequence"/>
</dbReference>
<protein>
    <submittedName>
        <fullName evidence="1">AvrD family protein</fullName>
    </submittedName>
</protein>
<keyword evidence="2" id="KW-1185">Reference proteome</keyword>
<sequence length="326" mass="35334">MTTLRLSSIDDYLGPAAQRFFGAGYRRSEIDLDDVRTGTDHAAGTLSVRYPQDWSRKKTGVDLRPHLSTIDGLLVAAQLADALLTQKFGFTGADRAGIDLTKVVIQAGTEPDEVLAAVPVSAGLRRTTEDGTGRATSMVDVTVGRMRLRCHTSHRIARPRADAGTRPVPEVLGDPRTRFWGEGYRASRQSIDDVVADLSSLTATARLTTDELPGTLVHGLGGRPDRVTLVDAFVSSLQVFQVMLYELDGLSRAESNTLWMQQTTLTRVPGDRASHDVRVGITSSELLELGDTTWRNLTFESTAGPVRQRSVFAHNLPAGAPVLAGR</sequence>
<dbReference type="EMBL" id="BAAANL010000005">
    <property type="protein sequence ID" value="GAA1867687.1"/>
    <property type="molecule type" value="Genomic_DNA"/>
</dbReference>
<dbReference type="Pfam" id="PF05655">
    <property type="entry name" value="AvrD"/>
    <property type="match status" value="1"/>
</dbReference>
<reference evidence="1 2" key="1">
    <citation type="journal article" date="2019" name="Int. J. Syst. Evol. Microbiol.">
        <title>The Global Catalogue of Microorganisms (GCM) 10K type strain sequencing project: providing services to taxonomists for standard genome sequencing and annotation.</title>
        <authorList>
            <consortium name="The Broad Institute Genomics Platform"/>
            <consortium name="The Broad Institute Genome Sequencing Center for Infectious Disease"/>
            <person name="Wu L."/>
            <person name="Ma J."/>
        </authorList>
    </citation>
    <scope>NUCLEOTIDE SEQUENCE [LARGE SCALE GENOMIC DNA]</scope>
    <source>
        <strain evidence="1 2">JCM 14326</strain>
    </source>
</reference>
<comment type="caution">
    <text evidence="1">The sequence shown here is derived from an EMBL/GenBank/DDBJ whole genome shotgun (WGS) entry which is preliminary data.</text>
</comment>
<proteinExistence type="predicted"/>